<gene>
    <name evidence="3" type="ORF">SAMN02745207_01805</name>
</gene>
<dbReference type="Pfam" id="PF00534">
    <property type="entry name" value="Glycos_transf_1"/>
    <property type="match status" value="1"/>
</dbReference>
<evidence type="ECO:0000313" key="3">
    <source>
        <dbReference type="EMBL" id="SHH63826.1"/>
    </source>
</evidence>
<proteinExistence type="predicted"/>
<sequence>MIWGERMKVLMLSWEYPPMNVGGLANHVYYLSKNLAKRGIEVHVITSAYQNSLIEEIVMGVHVHRVFPINIESNDFVKNIMHLNFAIIERAITLFDGIGKVDIIHAHDWLVAYAAKTIKNAYTIPIITTIHATEQGRNNGIWTEEQKYISCTEEMLVKESSKVIACSDYMREQINKLFLYSWQDIWVIPNGVESKKFDLKFDKNRFRINYAENEEKIIFYIGRHVYEKGIQVLIESAPQVLNSYQKVKFIIGGTGPMTESLKNRVKELGLEARFIFTGYMDEITKLKLFKVADVSVFPSFYEPFGIVALEAMAAGCPVITSDIGGFREIIKHDNNGLTFYSKDSNSLSFNILRILRDKNLSEFLIENAFGTIEDDFTWNRIATITLKNYNKVKFKKKDR</sequence>
<dbReference type="PANTHER" id="PTHR45947:SF3">
    <property type="entry name" value="SULFOQUINOVOSYL TRANSFERASE SQD2"/>
    <property type="match status" value="1"/>
</dbReference>
<dbReference type="InterPro" id="IPR001296">
    <property type="entry name" value="Glyco_trans_1"/>
</dbReference>
<dbReference type="InterPro" id="IPR028098">
    <property type="entry name" value="Glyco_trans_4-like_N"/>
</dbReference>
<dbReference type="InterPro" id="IPR050194">
    <property type="entry name" value="Glycosyltransferase_grp1"/>
</dbReference>
<name>A0A1M5ULS3_9CLOT</name>
<dbReference type="GO" id="GO:0016757">
    <property type="term" value="F:glycosyltransferase activity"/>
    <property type="evidence" value="ECO:0007669"/>
    <property type="project" value="InterPro"/>
</dbReference>
<feature type="domain" description="Glycosyltransferase subfamily 4-like N-terminal" evidence="2">
    <location>
        <begin position="21"/>
        <end position="193"/>
    </location>
</feature>
<dbReference type="Proteomes" id="UP000184447">
    <property type="component" value="Unassembled WGS sequence"/>
</dbReference>
<dbReference type="SUPFAM" id="SSF53756">
    <property type="entry name" value="UDP-Glycosyltransferase/glycogen phosphorylase"/>
    <property type="match status" value="1"/>
</dbReference>
<dbReference type="AlphaFoldDB" id="A0A1M5ULS3"/>
<dbReference type="Pfam" id="PF13439">
    <property type="entry name" value="Glyco_transf_4"/>
    <property type="match status" value="1"/>
</dbReference>
<reference evidence="3 4" key="1">
    <citation type="submission" date="2016-11" db="EMBL/GenBank/DDBJ databases">
        <authorList>
            <person name="Jaros S."/>
            <person name="Januszkiewicz K."/>
            <person name="Wedrychowicz H."/>
        </authorList>
    </citation>
    <scope>NUCLEOTIDE SEQUENCE [LARGE SCALE GENOMIC DNA]</scope>
    <source>
        <strain evidence="3 4">DSM 8605</strain>
    </source>
</reference>
<protein>
    <submittedName>
        <fullName evidence="3">Glycosyltransferase involved in cell wall bisynthesis</fullName>
    </submittedName>
</protein>
<evidence type="ECO:0000259" key="2">
    <source>
        <dbReference type="Pfam" id="PF13439"/>
    </source>
</evidence>
<feature type="domain" description="Glycosyl transferase family 1" evidence="1">
    <location>
        <begin position="208"/>
        <end position="368"/>
    </location>
</feature>
<dbReference type="Gene3D" id="3.40.50.2000">
    <property type="entry name" value="Glycogen Phosphorylase B"/>
    <property type="match status" value="2"/>
</dbReference>
<organism evidence="3 4">
    <name type="scientific">Clostridium grantii DSM 8605</name>
    <dbReference type="NCBI Taxonomy" id="1121316"/>
    <lineage>
        <taxon>Bacteria</taxon>
        <taxon>Bacillati</taxon>
        <taxon>Bacillota</taxon>
        <taxon>Clostridia</taxon>
        <taxon>Eubacteriales</taxon>
        <taxon>Clostridiaceae</taxon>
        <taxon>Clostridium</taxon>
    </lineage>
</organism>
<evidence type="ECO:0000313" key="4">
    <source>
        <dbReference type="Proteomes" id="UP000184447"/>
    </source>
</evidence>
<accession>A0A1M5ULS3</accession>
<evidence type="ECO:0000259" key="1">
    <source>
        <dbReference type="Pfam" id="PF00534"/>
    </source>
</evidence>
<dbReference type="CDD" id="cd03801">
    <property type="entry name" value="GT4_PimA-like"/>
    <property type="match status" value="1"/>
</dbReference>
<keyword evidence="3" id="KW-0808">Transferase</keyword>
<dbReference type="EMBL" id="FQXM01000008">
    <property type="protein sequence ID" value="SHH63826.1"/>
    <property type="molecule type" value="Genomic_DNA"/>
</dbReference>
<dbReference type="PANTHER" id="PTHR45947">
    <property type="entry name" value="SULFOQUINOVOSYL TRANSFERASE SQD2"/>
    <property type="match status" value="1"/>
</dbReference>
<keyword evidence="4" id="KW-1185">Reference proteome</keyword>
<dbReference type="STRING" id="1121316.SAMN02745207_01805"/>